<dbReference type="EMBL" id="LWQS01000035">
    <property type="protein sequence ID" value="OAN47711.1"/>
    <property type="molecule type" value="Genomic_DNA"/>
</dbReference>
<keyword evidence="1" id="KW-0472">Membrane</keyword>
<evidence type="ECO:0000313" key="3">
    <source>
        <dbReference type="Proteomes" id="UP000078287"/>
    </source>
</evidence>
<reference evidence="2 3" key="1">
    <citation type="submission" date="2016-04" db="EMBL/GenBank/DDBJ databases">
        <title>Chloroflexus islandicus sp. nov., a thermophilic filamentous anoxygenic phototrophic bacterium from geyser Strokkur (Iceland).</title>
        <authorList>
            <person name="Gaisin V.A."/>
            <person name="Kalashnikov A.M."/>
            <person name="Sukhacheva M.V."/>
            <person name="Grouzdev D.S."/>
            <person name="Ivanov T.M."/>
            <person name="Kuznetsov B."/>
            <person name="Gorlenko V.M."/>
        </authorList>
    </citation>
    <scope>NUCLEOTIDE SEQUENCE [LARGE SCALE GENOMIC DNA]</scope>
    <source>
        <strain evidence="3">isl-2</strain>
    </source>
</reference>
<gene>
    <name evidence="2" type="ORF">A6A03_09710</name>
</gene>
<comment type="caution">
    <text evidence="2">The sequence shown here is derived from an EMBL/GenBank/DDBJ whole genome shotgun (WGS) entry which is preliminary data.</text>
</comment>
<keyword evidence="3" id="KW-1185">Reference proteome</keyword>
<proteinExistence type="predicted"/>
<evidence type="ECO:0000256" key="1">
    <source>
        <dbReference type="SAM" id="Phobius"/>
    </source>
</evidence>
<sequence>MGKETTRRKAASRRKRFVLFASGAALGSALGLIAGSVLTFWLGEGALRAIQRGLRRLGGDDGRPHFDLLMQ</sequence>
<dbReference type="Proteomes" id="UP000078287">
    <property type="component" value="Unassembled WGS sequence"/>
</dbReference>
<dbReference type="STRING" id="1707952.A6A03_09710"/>
<name>A0A178MG80_9CHLR</name>
<keyword evidence="1" id="KW-1133">Transmembrane helix</keyword>
<organism evidence="2 3">
    <name type="scientific">Chloroflexus islandicus</name>
    <dbReference type="NCBI Taxonomy" id="1707952"/>
    <lineage>
        <taxon>Bacteria</taxon>
        <taxon>Bacillati</taxon>
        <taxon>Chloroflexota</taxon>
        <taxon>Chloroflexia</taxon>
        <taxon>Chloroflexales</taxon>
        <taxon>Chloroflexineae</taxon>
        <taxon>Chloroflexaceae</taxon>
        <taxon>Chloroflexus</taxon>
    </lineage>
</organism>
<keyword evidence="1" id="KW-0812">Transmembrane</keyword>
<dbReference type="RefSeq" id="WP_066783574.1">
    <property type="nucleotide sequence ID" value="NZ_LWQS01000035.1"/>
</dbReference>
<dbReference type="AlphaFoldDB" id="A0A178MG80"/>
<accession>A0A178MG80</accession>
<protein>
    <submittedName>
        <fullName evidence="2">Uncharacterized protein</fullName>
    </submittedName>
</protein>
<feature type="transmembrane region" description="Helical" evidence="1">
    <location>
        <begin position="17"/>
        <end position="42"/>
    </location>
</feature>
<evidence type="ECO:0000313" key="2">
    <source>
        <dbReference type="EMBL" id="OAN47711.1"/>
    </source>
</evidence>